<comment type="subcellular location">
    <subcellularLocation>
        <location evidence="1">Membrane</location>
        <topology evidence="1">Multi-pass membrane protein</topology>
    </subcellularLocation>
</comment>
<dbReference type="GO" id="GO:0005777">
    <property type="term" value="C:peroxisome"/>
    <property type="evidence" value="ECO:0007669"/>
    <property type="project" value="TreeGrafter"/>
</dbReference>
<comment type="function">
    <text evidence="10">Catalyzes the reduction of fatty acyl-CoA to fatty alcohols.</text>
</comment>
<evidence type="ECO:0000256" key="6">
    <source>
        <dbReference type="ARBA" id="ARBA00022989"/>
    </source>
</evidence>
<evidence type="ECO:0000256" key="9">
    <source>
        <dbReference type="ARBA" id="ARBA00052530"/>
    </source>
</evidence>
<protein>
    <recommendedName>
        <fullName evidence="10">Fatty acyl-CoA reductase</fullName>
        <ecNumber evidence="10">1.2.1.84</ecNumber>
    </recommendedName>
</protein>
<dbReference type="PANTHER" id="PTHR11011">
    <property type="entry name" value="MALE STERILITY PROTEIN 2-RELATED"/>
    <property type="match status" value="1"/>
</dbReference>
<evidence type="ECO:0000313" key="13">
    <source>
        <dbReference type="EMBL" id="RZC39816.1"/>
    </source>
</evidence>
<dbReference type="OrthoDB" id="429813at2759"/>
<dbReference type="Proteomes" id="UP000292052">
    <property type="component" value="Unassembled WGS sequence"/>
</dbReference>
<keyword evidence="8" id="KW-0472">Membrane</keyword>
<keyword evidence="14" id="KW-1185">Reference proteome</keyword>
<evidence type="ECO:0000256" key="1">
    <source>
        <dbReference type="ARBA" id="ARBA00004141"/>
    </source>
</evidence>
<dbReference type="Pfam" id="PF03015">
    <property type="entry name" value="Sterile"/>
    <property type="match status" value="1"/>
</dbReference>
<dbReference type="InterPro" id="IPR026055">
    <property type="entry name" value="FAR"/>
</dbReference>
<dbReference type="EMBL" id="QDEB01031195">
    <property type="protein sequence ID" value="RZC39816.1"/>
    <property type="molecule type" value="Genomic_DNA"/>
</dbReference>
<gene>
    <name evidence="13" type="ORF">BDFB_004429</name>
</gene>
<evidence type="ECO:0000256" key="5">
    <source>
        <dbReference type="ARBA" id="ARBA00022857"/>
    </source>
</evidence>
<evidence type="ECO:0000256" key="4">
    <source>
        <dbReference type="ARBA" id="ARBA00022692"/>
    </source>
</evidence>
<dbReference type="PANTHER" id="PTHR11011:SF60">
    <property type="entry name" value="FATTY ACYL-COA REDUCTASE-RELATED"/>
    <property type="match status" value="1"/>
</dbReference>
<name>A0A482W440_ASBVE</name>
<evidence type="ECO:0000256" key="2">
    <source>
        <dbReference type="ARBA" id="ARBA00005928"/>
    </source>
</evidence>
<dbReference type="CDD" id="cd09071">
    <property type="entry name" value="FAR_C"/>
    <property type="match status" value="1"/>
</dbReference>
<dbReference type="SUPFAM" id="SSF51735">
    <property type="entry name" value="NAD(P)-binding Rossmann-fold domains"/>
    <property type="match status" value="1"/>
</dbReference>
<keyword evidence="7 10" id="KW-0443">Lipid metabolism</keyword>
<reference evidence="13 14" key="1">
    <citation type="submission" date="2017-03" db="EMBL/GenBank/DDBJ databases">
        <title>Genome of the blue death feigning beetle - Asbolus verrucosus.</title>
        <authorList>
            <person name="Rider S.D."/>
        </authorList>
    </citation>
    <scope>NUCLEOTIDE SEQUENCE [LARGE SCALE GENOMIC DNA]</scope>
    <source>
        <strain evidence="13">Butters</strain>
        <tissue evidence="13">Head and leg muscle</tissue>
    </source>
</reference>
<dbReference type="InterPro" id="IPR036291">
    <property type="entry name" value="NAD(P)-bd_dom_sf"/>
</dbReference>
<dbReference type="EC" id="1.2.1.84" evidence="10"/>
<evidence type="ECO:0000256" key="8">
    <source>
        <dbReference type="ARBA" id="ARBA00023136"/>
    </source>
</evidence>
<feature type="non-terminal residue" evidence="13">
    <location>
        <position position="478"/>
    </location>
</feature>
<sequence length="478" mass="55535">MEDLSDIQQFYKDQTIFITGGSGFIGKVLLEKLLRVCYNLSAIYILIRPKRGKTPEQRFNDIFDYACFDRLKSEMPNFHEKVHLISGDCDKAGLGIGQRDREILKEKVTILFHAAANVTFNQVLRLATNSNVRAVTDALEMAKEMAQLKAFVYISTAYSNCPRTYVREKFYEPGIKAKNLFALVDAVDDKILDALTPDLIQDWPNTYTFTKCIAEDVIRTEMDALPVAIVRPAIIVSTYEDPLPGWVDNFYGMTGAGVGVMTGALKNIYGDDDTIIFTVPCDYVVNNVIASPWDLNTRKPTTLEECEYIIYNYVGSHKSAVTLKNWTDNISIMRWTYPFNMMLWFPMVTVTKSATWFKIRCFFQHTLLVYIIDLTLICTGKKAVAVKKLEKVHQYLDLTSYFILNTWHFDCYNVETLWKKMSEKDRKLFTLNMDDFNWNRYWRYMFQYGRVFLMNDSLETLHKARRKVILFAVIHYLF</sequence>
<keyword evidence="10" id="KW-0560">Oxidoreductase</keyword>
<keyword evidence="4" id="KW-0812">Transmembrane</keyword>
<dbReference type="GO" id="GO:0080019">
    <property type="term" value="F:alcohol-forming very long-chain fatty acyl-CoA reductase activity"/>
    <property type="evidence" value="ECO:0007669"/>
    <property type="project" value="InterPro"/>
</dbReference>
<evidence type="ECO:0000256" key="3">
    <source>
        <dbReference type="ARBA" id="ARBA00022516"/>
    </source>
</evidence>
<dbReference type="Gene3D" id="3.40.50.720">
    <property type="entry name" value="NAD(P)-binding Rossmann-like Domain"/>
    <property type="match status" value="1"/>
</dbReference>
<dbReference type="InterPro" id="IPR033640">
    <property type="entry name" value="FAR_C"/>
</dbReference>
<keyword evidence="3 10" id="KW-0444">Lipid biosynthesis</keyword>
<proteinExistence type="inferred from homology"/>
<dbReference type="Pfam" id="PF07993">
    <property type="entry name" value="NAD_binding_4"/>
    <property type="match status" value="1"/>
</dbReference>
<evidence type="ECO:0000259" key="11">
    <source>
        <dbReference type="Pfam" id="PF03015"/>
    </source>
</evidence>
<dbReference type="GO" id="GO:0102965">
    <property type="term" value="F:alcohol-forming long-chain fatty acyl-CoA reductase activity"/>
    <property type="evidence" value="ECO:0007669"/>
    <property type="project" value="UniProtKB-EC"/>
</dbReference>
<dbReference type="GO" id="GO:0016020">
    <property type="term" value="C:membrane"/>
    <property type="evidence" value="ECO:0007669"/>
    <property type="project" value="UniProtKB-SubCell"/>
</dbReference>
<evidence type="ECO:0000313" key="14">
    <source>
        <dbReference type="Proteomes" id="UP000292052"/>
    </source>
</evidence>
<dbReference type="GO" id="GO:0035336">
    <property type="term" value="P:long-chain fatty-acyl-CoA metabolic process"/>
    <property type="evidence" value="ECO:0007669"/>
    <property type="project" value="TreeGrafter"/>
</dbReference>
<comment type="similarity">
    <text evidence="2 10">Belongs to the fatty acyl-CoA reductase family.</text>
</comment>
<feature type="domain" description="Thioester reductase (TE)" evidence="12">
    <location>
        <begin position="18"/>
        <end position="287"/>
    </location>
</feature>
<organism evidence="13 14">
    <name type="scientific">Asbolus verrucosus</name>
    <name type="common">Desert ironclad beetle</name>
    <dbReference type="NCBI Taxonomy" id="1661398"/>
    <lineage>
        <taxon>Eukaryota</taxon>
        <taxon>Metazoa</taxon>
        <taxon>Ecdysozoa</taxon>
        <taxon>Arthropoda</taxon>
        <taxon>Hexapoda</taxon>
        <taxon>Insecta</taxon>
        <taxon>Pterygota</taxon>
        <taxon>Neoptera</taxon>
        <taxon>Endopterygota</taxon>
        <taxon>Coleoptera</taxon>
        <taxon>Polyphaga</taxon>
        <taxon>Cucujiformia</taxon>
        <taxon>Tenebrionidae</taxon>
        <taxon>Pimeliinae</taxon>
        <taxon>Asbolus</taxon>
    </lineage>
</organism>
<comment type="catalytic activity">
    <reaction evidence="9 10">
        <text>a long-chain fatty acyl-CoA + 2 NADPH + 2 H(+) = a long-chain primary fatty alcohol + 2 NADP(+) + CoA</text>
        <dbReference type="Rhea" id="RHEA:52716"/>
        <dbReference type="ChEBI" id="CHEBI:15378"/>
        <dbReference type="ChEBI" id="CHEBI:57287"/>
        <dbReference type="ChEBI" id="CHEBI:57783"/>
        <dbReference type="ChEBI" id="CHEBI:58349"/>
        <dbReference type="ChEBI" id="CHEBI:77396"/>
        <dbReference type="ChEBI" id="CHEBI:83139"/>
        <dbReference type="EC" id="1.2.1.84"/>
    </reaction>
</comment>
<evidence type="ECO:0000259" key="12">
    <source>
        <dbReference type="Pfam" id="PF07993"/>
    </source>
</evidence>
<keyword evidence="5 10" id="KW-0521">NADP</keyword>
<dbReference type="InterPro" id="IPR013120">
    <property type="entry name" value="FAR_NAD-bd"/>
</dbReference>
<comment type="caution">
    <text evidence="13">The sequence shown here is derived from an EMBL/GenBank/DDBJ whole genome shotgun (WGS) entry which is preliminary data.</text>
</comment>
<evidence type="ECO:0000256" key="7">
    <source>
        <dbReference type="ARBA" id="ARBA00023098"/>
    </source>
</evidence>
<accession>A0A482W440</accession>
<dbReference type="AlphaFoldDB" id="A0A482W440"/>
<dbReference type="CDD" id="cd05236">
    <property type="entry name" value="FAR-N_SDR_e"/>
    <property type="match status" value="1"/>
</dbReference>
<dbReference type="FunFam" id="3.40.50.720:FF:000143">
    <property type="entry name" value="Fatty acyl-CoA reductase"/>
    <property type="match status" value="1"/>
</dbReference>
<keyword evidence="6" id="KW-1133">Transmembrane helix</keyword>
<evidence type="ECO:0000256" key="10">
    <source>
        <dbReference type="RuleBase" id="RU363097"/>
    </source>
</evidence>
<feature type="domain" description="Fatty acyl-CoA reductase C-terminal" evidence="11">
    <location>
        <begin position="365"/>
        <end position="455"/>
    </location>
</feature>